<dbReference type="InterPro" id="IPR007341">
    <property type="entry name" value="Transgly_assoc"/>
</dbReference>
<dbReference type="EMBL" id="BOOY01000037">
    <property type="protein sequence ID" value="GIJ06028.1"/>
    <property type="molecule type" value="Genomic_DNA"/>
</dbReference>
<evidence type="ECO:0000313" key="8">
    <source>
        <dbReference type="EMBL" id="GIJ06028.1"/>
    </source>
</evidence>
<keyword evidence="6 7" id="KW-0472">Membrane</keyword>
<dbReference type="GO" id="GO:0005886">
    <property type="term" value="C:plasma membrane"/>
    <property type="evidence" value="ECO:0007669"/>
    <property type="project" value="UniProtKB-SubCell"/>
</dbReference>
<keyword evidence="4 7" id="KW-0812">Transmembrane</keyword>
<dbReference type="RefSeq" id="WP_203941218.1">
    <property type="nucleotide sequence ID" value="NZ_BAAAGJ010000014.1"/>
</dbReference>
<accession>A0A8J4DM40</accession>
<evidence type="ECO:0000313" key="9">
    <source>
        <dbReference type="Proteomes" id="UP000652013"/>
    </source>
</evidence>
<evidence type="ECO:0000256" key="7">
    <source>
        <dbReference type="SAM" id="Phobius"/>
    </source>
</evidence>
<feature type="transmembrane region" description="Helical" evidence="7">
    <location>
        <begin position="31"/>
        <end position="54"/>
    </location>
</feature>
<comment type="caution">
    <text evidence="8">The sequence shown here is derived from an EMBL/GenBank/DDBJ whole genome shotgun (WGS) entry which is preliminary data.</text>
</comment>
<name>A0A8J4DM40_9ACTN</name>
<dbReference type="Proteomes" id="UP000652013">
    <property type="component" value="Unassembled WGS sequence"/>
</dbReference>
<gene>
    <name evidence="8" type="ORF">Sya03_53800</name>
</gene>
<reference evidence="8" key="1">
    <citation type="submission" date="2021-01" db="EMBL/GenBank/DDBJ databases">
        <title>Whole genome shotgun sequence of Spirilliplanes yamanashiensis NBRC 15828.</title>
        <authorList>
            <person name="Komaki H."/>
            <person name="Tamura T."/>
        </authorList>
    </citation>
    <scope>NUCLEOTIDE SEQUENCE</scope>
    <source>
        <strain evidence="8">NBRC 15828</strain>
    </source>
</reference>
<comment type="subcellular location">
    <subcellularLocation>
        <location evidence="1">Cell membrane</location>
        <topology evidence="1">Multi-pass membrane protein</topology>
    </subcellularLocation>
</comment>
<organism evidence="8 9">
    <name type="scientific">Spirilliplanes yamanashiensis</name>
    <dbReference type="NCBI Taxonomy" id="42233"/>
    <lineage>
        <taxon>Bacteria</taxon>
        <taxon>Bacillati</taxon>
        <taxon>Actinomycetota</taxon>
        <taxon>Actinomycetes</taxon>
        <taxon>Micromonosporales</taxon>
        <taxon>Micromonosporaceae</taxon>
        <taxon>Spirilliplanes</taxon>
    </lineage>
</organism>
<protein>
    <submittedName>
        <fullName evidence="8">Transglycosylase</fullName>
    </submittedName>
</protein>
<evidence type="ECO:0000256" key="2">
    <source>
        <dbReference type="ARBA" id="ARBA00011006"/>
    </source>
</evidence>
<evidence type="ECO:0000256" key="1">
    <source>
        <dbReference type="ARBA" id="ARBA00004651"/>
    </source>
</evidence>
<evidence type="ECO:0000256" key="3">
    <source>
        <dbReference type="ARBA" id="ARBA00022475"/>
    </source>
</evidence>
<keyword evidence="9" id="KW-1185">Reference proteome</keyword>
<evidence type="ECO:0000256" key="6">
    <source>
        <dbReference type="ARBA" id="ARBA00023136"/>
    </source>
</evidence>
<feature type="transmembrane region" description="Helical" evidence="7">
    <location>
        <begin position="6"/>
        <end position="24"/>
    </location>
</feature>
<keyword evidence="3" id="KW-1003">Cell membrane</keyword>
<dbReference type="PANTHER" id="PTHR33884:SF3">
    <property type="entry name" value="UPF0410 PROTEIN YMGE"/>
    <property type="match status" value="1"/>
</dbReference>
<dbReference type="PANTHER" id="PTHR33884">
    <property type="entry name" value="UPF0410 PROTEIN YMGE"/>
    <property type="match status" value="1"/>
</dbReference>
<feature type="transmembrane region" description="Helical" evidence="7">
    <location>
        <begin position="66"/>
        <end position="84"/>
    </location>
</feature>
<evidence type="ECO:0000256" key="5">
    <source>
        <dbReference type="ARBA" id="ARBA00022989"/>
    </source>
</evidence>
<comment type="similarity">
    <text evidence="2">Belongs to the UPF0410 family.</text>
</comment>
<sequence>MSATGIITALIIGLIIGALGRLVVPGKQNIPIWLTMLIGVAAALLGTVLANALGVNNTRGVDWVELLFQVVLAAIGVALVAGIGSRRSVGRRY</sequence>
<proteinExistence type="inferred from homology"/>
<evidence type="ECO:0000256" key="4">
    <source>
        <dbReference type="ARBA" id="ARBA00022692"/>
    </source>
</evidence>
<keyword evidence="5 7" id="KW-1133">Transmembrane helix</keyword>
<dbReference type="AlphaFoldDB" id="A0A8J4DM40"/>